<comment type="caution">
    <text evidence="2">The sequence shown here is derived from an EMBL/GenBank/DDBJ whole genome shotgun (WGS) entry which is preliminary data.</text>
</comment>
<accession>A0ABW4JKR4</accession>
<reference evidence="3" key="1">
    <citation type="journal article" date="2019" name="Int. J. Syst. Evol. Microbiol.">
        <title>The Global Catalogue of Microorganisms (GCM) 10K type strain sequencing project: providing services to taxonomists for standard genome sequencing and annotation.</title>
        <authorList>
            <consortium name="The Broad Institute Genomics Platform"/>
            <consortium name="The Broad Institute Genome Sequencing Center for Infectious Disease"/>
            <person name="Wu L."/>
            <person name="Ma J."/>
        </authorList>
    </citation>
    <scope>NUCLEOTIDE SEQUENCE [LARGE SCALE GENOMIC DNA]</scope>
    <source>
        <strain evidence="3">CGMCC 1.12286</strain>
    </source>
</reference>
<keyword evidence="1" id="KW-0812">Transmembrane</keyword>
<organism evidence="2 3">
    <name type="scientific">Alicyclobacillus fodiniaquatilis</name>
    <dbReference type="NCBI Taxonomy" id="1661150"/>
    <lineage>
        <taxon>Bacteria</taxon>
        <taxon>Bacillati</taxon>
        <taxon>Bacillota</taxon>
        <taxon>Bacilli</taxon>
        <taxon>Bacillales</taxon>
        <taxon>Alicyclobacillaceae</taxon>
        <taxon>Alicyclobacillus</taxon>
    </lineage>
</organism>
<name>A0ABW4JKR4_9BACL</name>
<dbReference type="EMBL" id="JBHUCX010000035">
    <property type="protein sequence ID" value="MFD1675667.1"/>
    <property type="molecule type" value="Genomic_DNA"/>
</dbReference>
<protein>
    <submittedName>
        <fullName evidence="2">Uncharacterized protein</fullName>
    </submittedName>
</protein>
<evidence type="ECO:0000313" key="2">
    <source>
        <dbReference type="EMBL" id="MFD1675667.1"/>
    </source>
</evidence>
<feature type="transmembrane region" description="Helical" evidence="1">
    <location>
        <begin position="6"/>
        <end position="23"/>
    </location>
</feature>
<keyword evidence="3" id="KW-1185">Reference proteome</keyword>
<feature type="transmembrane region" description="Helical" evidence="1">
    <location>
        <begin position="35"/>
        <end position="55"/>
    </location>
</feature>
<gene>
    <name evidence="2" type="ORF">ACFSB2_13280</name>
</gene>
<sequence length="61" mass="6541">MHTLLELVLVIVIGVLFTLLVRYRPGGEHLSIKKTACLFVVGVVIGVIFLSTHVVSAPTGL</sequence>
<dbReference type="RefSeq" id="WP_377943553.1">
    <property type="nucleotide sequence ID" value="NZ_JBHUCX010000035.1"/>
</dbReference>
<proteinExistence type="predicted"/>
<keyword evidence="1" id="KW-0472">Membrane</keyword>
<keyword evidence="1" id="KW-1133">Transmembrane helix</keyword>
<dbReference type="Proteomes" id="UP001597079">
    <property type="component" value="Unassembled WGS sequence"/>
</dbReference>
<evidence type="ECO:0000313" key="3">
    <source>
        <dbReference type="Proteomes" id="UP001597079"/>
    </source>
</evidence>
<evidence type="ECO:0000256" key="1">
    <source>
        <dbReference type="SAM" id="Phobius"/>
    </source>
</evidence>